<protein>
    <submittedName>
        <fullName evidence="3">Sulfatase</fullName>
    </submittedName>
</protein>
<dbReference type="PANTHER" id="PTHR43751">
    <property type="entry name" value="SULFATASE"/>
    <property type="match status" value="1"/>
</dbReference>
<evidence type="ECO:0000313" key="4">
    <source>
        <dbReference type="Proteomes" id="UP000318437"/>
    </source>
</evidence>
<dbReference type="SUPFAM" id="SSF53649">
    <property type="entry name" value="Alkaline phosphatase-like"/>
    <property type="match status" value="1"/>
</dbReference>
<dbReference type="InterPro" id="IPR000917">
    <property type="entry name" value="Sulfatase_N"/>
</dbReference>
<dbReference type="InterPro" id="IPR017850">
    <property type="entry name" value="Alkaline_phosphatase_core_sf"/>
</dbReference>
<evidence type="ECO:0000259" key="2">
    <source>
        <dbReference type="Pfam" id="PF00884"/>
    </source>
</evidence>
<evidence type="ECO:0000313" key="3">
    <source>
        <dbReference type="EMBL" id="TWU25901.1"/>
    </source>
</evidence>
<dbReference type="InterPro" id="IPR052701">
    <property type="entry name" value="GAG_Ulvan_Degrading_Sulfatases"/>
</dbReference>
<reference evidence="3 4" key="1">
    <citation type="submission" date="2019-02" db="EMBL/GenBank/DDBJ databases">
        <title>Deep-cultivation of Planctomycetes and their phenomic and genomic characterization uncovers novel biology.</title>
        <authorList>
            <person name="Wiegand S."/>
            <person name="Jogler M."/>
            <person name="Boedeker C."/>
            <person name="Pinto D."/>
            <person name="Vollmers J."/>
            <person name="Rivas-Marin E."/>
            <person name="Kohn T."/>
            <person name="Peeters S.H."/>
            <person name="Heuer A."/>
            <person name="Rast P."/>
            <person name="Oberbeckmann S."/>
            <person name="Bunk B."/>
            <person name="Jeske O."/>
            <person name="Meyerdierks A."/>
            <person name="Storesund J.E."/>
            <person name="Kallscheuer N."/>
            <person name="Luecker S."/>
            <person name="Lage O.M."/>
            <person name="Pohl T."/>
            <person name="Merkel B.J."/>
            <person name="Hornburger P."/>
            <person name="Mueller R.-W."/>
            <person name="Bruemmer F."/>
            <person name="Labrenz M."/>
            <person name="Spormann A.M."/>
            <person name="Op Den Camp H."/>
            <person name="Overmann J."/>
            <person name="Amann R."/>
            <person name="Jetten M.S.M."/>
            <person name="Mascher T."/>
            <person name="Medema M.H."/>
            <person name="Devos D.P."/>
            <person name="Kaster A.-K."/>
            <person name="Ovreas L."/>
            <person name="Rohde M."/>
            <person name="Galperin M.Y."/>
            <person name="Jogler C."/>
        </authorList>
    </citation>
    <scope>NUCLEOTIDE SEQUENCE [LARGE SCALE GENOMIC DNA]</scope>
    <source>
        <strain evidence="3 4">Pla144</strain>
    </source>
</reference>
<dbReference type="Proteomes" id="UP000318437">
    <property type="component" value="Unassembled WGS sequence"/>
</dbReference>
<accession>A0A5C6CR48</accession>
<organism evidence="3 4">
    <name type="scientific">Bythopirellula polymerisocia</name>
    <dbReference type="NCBI Taxonomy" id="2528003"/>
    <lineage>
        <taxon>Bacteria</taxon>
        <taxon>Pseudomonadati</taxon>
        <taxon>Planctomycetota</taxon>
        <taxon>Planctomycetia</taxon>
        <taxon>Pirellulales</taxon>
        <taxon>Lacipirellulaceae</taxon>
        <taxon>Bythopirellula</taxon>
    </lineage>
</organism>
<dbReference type="AlphaFoldDB" id="A0A5C6CR48"/>
<dbReference type="CDD" id="cd16027">
    <property type="entry name" value="SGSH"/>
    <property type="match status" value="1"/>
</dbReference>
<dbReference type="OrthoDB" id="9762324at2"/>
<dbReference type="EMBL" id="SJPS01000004">
    <property type="protein sequence ID" value="TWU25901.1"/>
    <property type="molecule type" value="Genomic_DNA"/>
</dbReference>
<gene>
    <name evidence="3" type="ORF">Pla144_31150</name>
</gene>
<evidence type="ECO:0000256" key="1">
    <source>
        <dbReference type="SAM" id="MobiDB-lite"/>
    </source>
</evidence>
<dbReference type="RefSeq" id="WP_146451466.1">
    <property type="nucleotide sequence ID" value="NZ_SJPS01000004.1"/>
</dbReference>
<proteinExistence type="predicted"/>
<feature type="region of interest" description="Disordered" evidence="1">
    <location>
        <begin position="524"/>
        <end position="549"/>
    </location>
</feature>
<feature type="domain" description="Sulfatase N-terminal" evidence="2">
    <location>
        <begin position="34"/>
        <end position="348"/>
    </location>
</feature>
<sequence length="549" mass="61506">MSFRPFYSLRLLIPTVCLFVSFSTLNNISATERPNILFLFADDWGRHASSYAKLEQEGGISDAVSTPHIDRLAREGVLFRHAFVNAPSCTPCRSSLLSGQYFWRTGRGAILLGAKWDPDIPSWPLLLRDNGYHIGKSWKVWGPGAPRDAPYGEQKYAFEKSGSRINQFSQHVTKLAASGKSIEESKQELLEGVRADFREFLADNDGNQPFCYWFGPTNVHRKWAWGSGWALWGINPDDLQGKLPPFLPDVAEVREDLADYLGEVQAFDAAVGVLLEELKNSGEYDNTLIAASGDHGPPGFPHGKCNLYDFGTQVSLVIAGPDVQGDRVVDDFVGLPDLAPTFLEAAGVTIPAEMTARSLWPILTSKREGQVDLKRDAVYVGRERHVDSARAGYLPYPQRAIRTADYLFIINFHPERYPLGDPIGLEGDNPPAREAVRENTHVTLADEDAGPTKAWLVEHRNDPQWKRYFDHAYDKRPREELYDLEKDPYQMHNVAAEPEYAAALSKLRKRLLAELRETGDPRLINDGEYFETPPLAGPVAEESTPPKVR</sequence>
<name>A0A5C6CR48_9BACT</name>
<dbReference type="Pfam" id="PF00884">
    <property type="entry name" value="Sulfatase"/>
    <property type="match status" value="1"/>
</dbReference>
<keyword evidence="4" id="KW-1185">Reference proteome</keyword>
<comment type="caution">
    <text evidence="3">The sequence shown here is derived from an EMBL/GenBank/DDBJ whole genome shotgun (WGS) entry which is preliminary data.</text>
</comment>
<dbReference type="Gene3D" id="3.40.720.10">
    <property type="entry name" value="Alkaline Phosphatase, subunit A"/>
    <property type="match status" value="1"/>
</dbReference>
<dbReference type="PANTHER" id="PTHR43751:SF1">
    <property type="entry name" value="SULFATASE ATSG-RELATED"/>
    <property type="match status" value="1"/>
</dbReference>